<dbReference type="InterPro" id="IPR003008">
    <property type="entry name" value="Tubulin_FtsZ_GTPase"/>
</dbReference>
<evidence type="ECO:0000256" key="7">
    <source>
        <dbReference type="RuleBase" id="RU000631"/>
    </source>
</evidence>
<name>A0ABQ3YGT0_9ACTN</name>
<dbReference type="Proteomes" id="UP000609879">
    <property type="component" value="Unassembled WGS sequence"/>
</dbReference>
<feature type="binding site" evidence="5">
    <location>
        <position position="184"/>
    </location>
    <ligand>
        <name>GTP</name>
        <dbReference type="ChEBI" id="CHEBI:37565"/>
    </ligand>
</feature>
<dbReference type="SMART" id="SM00864">
    <property type="entry name" value="Tubulin"/>
    <property type="match status" value="1"/>
</dbReference>
<dbReference type="PRINTS" id="PR00423">
    <property type="entry name" value="CELLDVISFTSZ"/>
</dbReference>
<keyword evidence="5" id="KW-0963">Cytoplasm</keyword>
<dbReference type="InterPro" id="IPR008280">
    <property type="entry name" value="Tub_FtsZ_C"/>
</dbReference>
<feature type="compositionally biased region" description="Low complexity" evidence="8">
    <location>
        <begin position="332"/>
        <end position="346"/>
    </location>
</feature>
<dbReference type="InterPro" id="IPR020805">
    <property type="entry name" value="Cell_div_FtsZ_CS"/>
</dbReference>
<dbReference type="Gene3D" id="3.30.1330.20">
    <property type="entry name" value="Tubulin/FtsZ, C-terminal domain"/>
    <property type="match status" value="1"/>
</dbReference>
<evidence type="ECO:0000256" key="5">
    <source>
        <dbReference type="HAMAP-Rule" id="MF_00909"/>
    </source>
</evidence>
<dbReference type="EMBL" id="BOMI01000158">
    <property type="protein sequence ID" value="GID79120.1"/>
    <property type="molecule type" value="Genomic_DNA"/>
</dbReference>
<keyword evidence="2 5" id="KW-0547">Nucleotide-binding</keyword>
<accession>A0ABQ3YGT0</accession>
<feature type="binding site" evidence="5">
    <location>
        <begin position="105"/>
        <end position="107"/>
    </location>
    <ligand>
        <name>GTP</name>
        <dbReference type="ChEBI" id="CHEBI:37565"/>
    </ligand>
</feature>
<dbReference type="Pfam" id="PF00091">
    <property type="entry name" value="Tubulin"/>
    <property type="match status" value="1"/>
</dbReference>
<feature type="domain" description="Tubulin/FtsZ GTPase" evidence="9">
    <location>
        <begin position="10"/>
        <end position="202"/>
    </location>
</feature>
<evidence type="ECO:0000313" key="11">
    <source>
        <dbReference type="EMBL" id="GID79120.1"/>
    </source>
</evidence>
<keyword evidence="5 7" id="KW-0132">Cell division</keyword>
<dbReference type="NCBIfam" id="TIGR00065">
    <property type="entry name" value="ftsZ"/>
    <property type="match status" value="1"/>
</dbReference>
<feature type="binding site" evidence="5">
    <location>
        <begin position="18"/>
        <end position="22"/>
    </location>
    <ligand>
        <name>GTP</name>
        <dbReference type="ChEBI" id="CHEBI:37565"/>
    </ligand>
</feature>
<dbReference type="RefSeq" id="WP_203774914.1">
    <property type="nucleotide sequence ID" value="NZ_BAAABO010000057.1"/>
</dbReference>
<dbReference type="InterPro" id="IPR018316">
    <property type="entry name" value="Tubulin/FtsZ_2-layer-sand-dom"/>
</dbReference>
<organism evidence="11 12">
    <name type="scientific">Paractinoplanes deccanensis</name>
    <dbReference type="NCBI Taxonomy" id="113561"/>
    <lineage>
        <taxon>Bacteria</taxon>
        <taxon>Bacillati</taxon>
        <taxon>Actinomycetota</taxon>
        <taxon>Actinomycetes</taxon>
        <taxon>Micromonosporales</taxon>
        <taxon>Micromonosporaceae</taxon>
        <taxon>Paractinoplanes</taxon>
    </lineage>
</organism>
<reference evidence="11 12" key="1">
    <citation type="submission" date="2021-01" db="EMBL/GenBank/DDBJ databases">
        <title>Whole genome shotgun sequence of Actinoplanes deccanensis NBRC 13994.</title>
        <authorList>
            <person name="Komaki H."/>
            <person name="Tamura T."/>
        </authorList>
    </citation>
    <scope>NUCLEOTIDE SEQUENCE [LARGE SCALE GENOMIC DNA]</scope>
    <source>
        <strain evidence="11 12">NBRC 13994</strain>
    </source>
</reference>
<dbReference type="Pfam" id="PF12327">
    <property type="entry name" value="FtsZ_C"/>
    <property type="match status" value="1"/>
</dbReference>
<evidence type="ECO:0000259" key="9">
    <source>
        <dbReference type="SMART" id="SM00864"/>
    </source>
</evidence>
<dbReference type="PANTHER" id="PTHR30314:SF3">
    <property type="entry name" value="MITOCHONDRIAL DIVISION PROTEIN FSZA"/>
    <property type="match status" value="1"/>
</dbReference>
<dbReference type="InterPro" id="IPR024757">
    <property type="entry name" value="FtsZ_C"/>
</dbReference>
<dbReference type="SMART" id="SM00865">
    <property type="entry name" value="Tubulin_C"/>
    <property type="match status" value="1"/>
</dbReference>
<dbReference type="InterPro" id="IPR045061">
    <property type="entry name" value="FtsZ/CetZ"/>
</dbReference>
<keyword evidence="4 5" id="KW-0717">Septation</keyword>
<comment type="similarity">
    <text evidence="1 5 7">Belongs to the FtsZ family.</text>
</comment>
<sequence>MTPPHNYLAVIKVVGIGGGGVNAVNRMIEVGLKGVEFIAINTDAQALLMSDADVKLDVGRELTRGLGAGAQPEVGKNAAEDHRDEIEEVLKGADMVFVTCGEGGGTGTGGAPVVANIARKLGALTIGVVTRPFSFEGKRRQVQAESGIEELRNQCDTLIVIPNDRLLALGDRGISMMDAFRQADQVLLSGVQGITDLITTPGLINLDFADVKSVMSNAGSALMGIGSARGDNRAVEAAERAISSPLLEQSMDGARGVLLSIAGGSDLGLFEINDAAQLVTDAAHPDANIIFGAVIDDALGDEVRVTVIAAGFDGGSPSYKPSEPARKVVQQPAAPSVPATAPAAPAVTPPPATTTPTPRRVLFDDVDVPDFLKNGS</sequence>
<dbReference type="SUPFAM" id="SSF52490">
    <property type="entry name" value="Tubulin nucleotide-binding domain-like"/>
    <property type="match status" value="1"/>
</dbReference>
<feature type="region of interest" description="Disordered" evidence="8">
    <location>
        <begin position="316"/>
        <end position="376"/>
    </location>
</feature>
<feature type="domain" description="Tubulin/FtsZ 2-layer sandwich" evidence="10">
    <location>
        <begin position="204"/>
        <end position="321"/>
    </location>
</feature>
<dbReference type="PROSITE" id="PS01135">
    <property type="entry name" value="FTSZ_2"/>
    <property type="match status" value="1"/>
</dbReference>
<comment type="subunit">
    <text evidence="5">Homodimer. Polymerizes to form a dynamic ring structure in a strictly GTP-dependent manner. Interacts directly with several other division proteins.</text>
</comment>
<dbReference type="Gene3D" id="3.40.50.1440">
    <property type="entry name" value="Tubulin/FtsZ, GTPase domain"/>
    <property type="match status" value="1"/>
</dbReference>
<dbReference type="PROSITE" id="PS01134">
    <property type="entry name" value="FTSZ_1"/>
    <property type="match status" value="1"/>
</dbReference>
<dbReference type="HAMAP" id="MF_00909">
    <property type="entry name" value="FtsZ"/>
    <property type="match status" value="1"/>
</dbReference>
<gene>
    <name evidence="5 11" type="primary">ftsZ</name>
    <name evidence="11" type="ORF">Ade02nite_77610</name>
</gene>
<keyword evidence="5 7" id="KW-0131">Cell cycle</keyword>
<keyword evidence="3 5" id="KW-0342">GTP-binding</keyword>
<comment type="caution">
    <text evidence="11">The sequence shown here is derived from an EMBL/GenBank/DDBJ whole genome shotgun (WGS) entry which is preliminary data.</text>
</comment>
<proteinExistence type="inferred from homology"/>
<dbReference type="InterPro" id="IPR036525">
    <property type="entry name" value="Tubulin/FtsZ_GTPase_sf"/>
</dbReference>
<dbReference type="GO" id="GO:0051301">
    <property type="term" value="P:cell division"/>
    <property type="evidence" value="ECO:0007669"/>
    <property type="project" value="UniProtKB-KW"/>
</dbReference>
<evidence type="ECO:0000256" key="1">
    <source>
        <dbReference type="ARBA" id="ARBA00009690"/>
    </source>
</evidence>
<dbReference type="CDD" id="cd02201">
    <property type="entry name" value="FtsZ_type1"/>
    <property type="match status" value="1"/>
</dbReference>
<evidence type="ECO:0000256" key="8">
    <source>
        <dbReference type="SAM" id="MobiDB-lite"/>
    </source>
</evidence>
<evidence type="ECO:0000259" key="10">
    <source>
        <dbReference type="SMART" id="SM00865"/>
    </source>
</evidence>
<protein>
    <recommendedName>
        <fullName evidence="5 6">Cell division protein FtsZ</fullName>
    </recommendedName>
</protein>
<dbReference type="PANTHER" id="PTHR30314">
    <property type="entry name" value="CELL DIVISION PROTEIN FTSZ-RELATED"/>
    <property type="match status" value="1"/>
</dbReference>
<comment type="subcellular location">
    <subcellularLocation>
        <location evidence="5">Cytoplasm</location>
    </subcellularLocation>
    <text evidence="5">Assembles at midcell at the inner surface of the cytoplasmic membrane.</text>
</comment>
<feature type="binding site" evidence="5">
    <location>
        <position position="140"/>
    </location>
    <ligand>
        <name>GTP</name>
        <dbReference type="ChEBI" id="CHEBI:37565"/>
    </ligand>
</feature>
<evidence type="ECO:0000256" key="6">
    <source>
        <dbReference type="NCBIfam" id="TIGR00065"/>
    </source>
</evidence>
<evidence type="ECO:0000256" key="2">
    <source>
        <dbReference type="ARBA" id="ARBA00022741"/>
    </source>
</evidence>
<dbReference type="InterPro" id="IPR037103">
    <property type="entry name" value="Tubulin/FtsZ-like_C"/>
</dbReference>
<evidence type="ECO:0000256" key="3">
    <source>
        <dbReference type="ARBA" id="ARBA00023134"/>
    </source>
</evidence>
<evidence type="ECO:0000313" key="12">
    <source>
        <dbReference type="Proteomes" id="UP000609879"/>
    </source>
</evidence>
<feature type="binding site" evidence="5">
    <location>
        <position position="136"/>
    </location>
    <ligand>
        <name>GTP</name>
        <dbReference type="ChEBI" id="CHEBI:37565"/>
    </ligand>
</feature>
<dbReference type="SUPFAM" id="SSF55307">
    <property type="entry name" value="Tubulin C-terminal domain-like"/>
    <property type="match status" value="1"/>
</dbReference>
<comment type="function">
    <text evidence="5 7">Essential cell division protein that forms a contractile ring structure (Z ring) at the future cell division site. The regulation of the ring assembly controls the timing and the location of cell division. One of the functions of the FtsZ ring is to recruit other cell division proteins to the septum to produce a new cell wall between the dividing cells. Binds GTP and shows GTPase activity.</text>
</comment>
<dbReference type="InterPro" id="IPR000158">
    <property type="entry name" value="Cell_div_FtsZ"/>
</dbReference>
<evidence type="ECO:0000256" key="4">
    <source>
        <dbReference type="ARBA" id="ARBA00023210"/>
    </source>
</evidence>
<keyword evidence="12" id="KW-1185">Reference proteome</keyword>